<proteinExistence type="predicted"/>
<keyword evidence="1" id="KW-0472">Membrane</keyword>
<keyword evidence="3" id="KW-1185">Reference proteome</keyword>
<comment type="caution">
    <text evidence="2">The sequence shown here is derived from an EMBL/GenBank/DDBJ whole genome shotgun (WGS) entry which is preliminary data.</text>
</comment>
<reference evidence="2 3" key="1">
    <citation type="submission" date="2019-11" db="EMBL/GenBank/DDBJ databases">
        <title>Acidiferrimicrobium australis gen. nov., sp. nov., an acidophilic and obligately heterotrophic, member of the Actinobacteria that catalyses dissimilatory oxido- reduction of iron isolated from metal-rich acidic water in Chile.</title>
        <authorList>
            <person name="Gonzalez D."/>
            <person name="Huber K."/>
            <person name="Hedrich S."/>
            <person name="Rojas-Villalobos C."/>
            <person name="Quatrini R."/>
            <person name="Dinamarca M.A."/>
            <person name="Schwarz A."/>
            <person name="Canales C."/>
            <person name="Nancucheo I."/>
        </authorList>
    </citation>
    <scope>NUCLEOTIDE SEQUENCE [LARGE SCALE GENOMIC DNA]</scope>
    <source>
        <strain evidence="2 3">USS-CCA1</strain>
    </source>
</reference>
<feature type="transmembrane region" description="Helical" evidence="1">
    <location>
        <begin position="151"/>
        <end position="170"/>
    </location>
</feature>
<evidence type="ECO:0000256" key="1">
    <source>
        <dbReference type="SAM" id="Phobius"/>
    </source>
</evidence>
<feature type="transmembrane region" description="Helical" evidence="1">
    <location>
        <begin position="177"/>
        <end position="195"/>
    </location>
</feature>
<keyword evidence="1" id="KW-0812">Transmembrane</keyword>
<organism evidence="2 3">
    <name type="scientific">Acidiferrimicrobium australe</name>
    <dbReference type="NCBI Taxonomy" id="2664430"/>
    <lineage>
        <taxon>Bacteria</taxon>
        <taxon>Bacillati</taxon>
        <taxon>Actinomycetota</taxon>
        <taxon>Acidimicrobiia</taxon>
        <taxon>Acidimicrobiales</taxon>
        <taxon>Acidimicrobiaceae</taxon>
        <taxon>Acidiferrimicrobium</taxon>
    </lineage>
</organism>
<accession>A0ABW9QRI5</accession>
<feature type="transmembrane region" description="Helical" evidence="1">
    <location>
        <begin position="215"/>
        <end position="237"/>
    </location>
</feature>
<gene>
    <name evidence="2" type="ORF">GHK86_04370</name>
</gene>
<dbReference type="Proteomes" id="UP000437736">
    <property type="component" value="Unassembled WGS sequence"/>
</dbReference>
<feature type="transmembrane region" description="Helical" evidence="1">
    <location>
        <begin position="92"/>
        <end position="112"/>
    </location>
</feature>
<feature type="transmembrane region" description="Helical" evidence="1">
    <location>
        <begin position="38"/>
        <end position="57"/>
    </location>
</feature>
<keyword evidence="1" id="KW-1133">Transmembrane helix</keyword>
<dbReference type="EMBL" id="WJHE01000185">
    <property type="protein sequence ID" value="MST31961.1"/>
    <property type="molecule type" value="Genomic_DNA"/>
</dbReference>
<protein>
    <submittedName>
        <fullName evidence="2">Uncharacterized protein</fullName>
    </submittedName>
</protein>
<name>A0ABW9QRI5_9ACTN</name>
<feature type="transmembrane region" description="Helical" evidence="1">
    <location>
        <begin position="124"/>
        <end position="145"/>
    </location>
</feature>
<sequence>MTDSIANDGPGSDGLAPPVLLGEAERFRRKVRRAGRNGWVAFAVLAVLTAGSLPLYAAPKAPGAGSSTSVSALWPLGVALGGPFHTSPFAVALYWLAGGTVGFVVVAAWYRLAGRRRGVAAPVARYVTIGVALLAALGVAAAVGVLGPGDLTVRGLLPLTVLVAAVLVLARAEHDPVLAAAAVVLVALSLIGDLYDLSNLTARAGAGTLGLSAPQVNVAAMAAGLAVAAAAVGAVTARRRS</sequence>
<evidence type="ECO:0000313" key="3">
    <source>
        <dbReference type="Proteomes" id="UP000437736"/>
    </source>
</evidence>
<evidence type="ECO:0000313" key="2">
    <source>
        <dbReference type="EMBL" id="MST31961.1"/>
    </source>
</evidence>